<keyword evidence="1" id="KW-0472">Membrane</keyword>
<comment type="caution">
    <text evidence="2">The sequence shown here is derived from an EMBL/GenBank/DDBJ whole genome shotgun (WGS) entry which is preliminary data.</text>
</comment>
<protein>
    <submittedName>
        <fullName evidence="2">Bacteriocin UviB</fullName>
    </submittedName>
</protein>
<dbReference type="Pfam" id="PF10960">
    <property type="entry name" value="Holin_BhlA"/>
    <property type="match status" value="1"/>
</dbReference>
<dbReference type="AlphaFoldDB" id="A0A2T0B226"/>
<gene>
    <name evidence="2" type="primary">uviB</name>
    <name evidence="2" type="ORF">CLLI_22740</name>
</gene>
<keyword evidence="1" id="KW-1133">Transmembrane helix</keyword>
<dbReference type="OrthoDB" id="2680433at2"/>
<sequence>MEQNILKMALQQGLWAVLFVVLLFYILKEQEKRDRKAGEREENYQDIISRLTDKFNILEDVKKDVAEVKDKIFK</sequence>
<dbReference type="Proteomes" id="UP000239706">
    <property type="component" value="Unassembled WGS sequence"/>
</dbReference>
<evidence type="ECO:0000313" key="2">
    <source>
        <dbReference type="EMBL" id="PRR77710.1"/>
    </source>
</evidence>
<dbReference type="InterPro" id="IPR024405">
    <property type="entry name" value="Phage_BhlA/UviB"/>
</dbReference>
<accession>A0A2T0B226</accession>
<evidence type="ECO:0000313" key="3">
    <source>
        <dbReference type="Proteomes" id="UP000239706"/>
    </source>
</evidence>
<name>A0A2T0B226_9CLOT</name>
<evidence type="ECO:0000256" key="1">
    <source>
        <dbReference type="SAM" id="Phobius"/>
    </source>
</evidence>
<proteinExistence type="predicted"/>
<organism evidence="2 3">
    <name type="scientific">Clostridium liquoris</name>
    <dbReference type="NCBI Taxonomy" id="1289519"/>
    <lineage>
        <taxon>Bacteria</taxon>
        <taxon>Bacillati</taxon>
        <taxon>Bacillota</taxon>
        <taxon>Clostridia</taxon>
        <taxon>Eubacteriales</taxon>
        <taxon>Clostridiaceae</taxon>
        <taxon>Clostridium</taxon>
    </lineage>
</organism>
<keyword evidence="1" id="KW-0812">Transmembrane</keyword>
<keyword evidence="3" id="KW-1185">Reference proteome</keyword>
<dbReference type="EMBL" id="PVXO01000060">
    <property type="protein sequence ID" value="PRR77710.1"/>
    <property type="molecule type" value="Genomic_DNA"/>
</dbReference>
<reference evidence="2 3" key="1">
    <citation type="submission" date="2018-03" db="EMBL/GenBank/DDBJ databases">
        <title>Genome sequence of Clostridium liquoris DSM 100320.</title>
        <authorList>
            <person name="Poehlein A."/>
            <person name="Daniel R."/>
        </authorList>
    </citation>
    <scope>NUCLEOTIDE SEQUENCE [LARGE SCALE GENOMIC DNA]</scope>
    <source>
        <strain evidence="2 3">DSM 100320</strain>
    </source>
</reference>
<dbReference type="RefSeq" id="WP_106064326.1">
    <property type="nucleotide sequence ID" value="NZ_PVXO01000060.1"/>
</dbReference>
<feature type="transmembrane region" description="Helical" evidence="1">
    <location>
        <begin position="6"/>
        <end position="27"/>
    </location>
</feature>